<feature type="non-terminal residue" evidence="1">
    <location>
        <position position="1"/>
    </location>
</feature>
<keyword evidence="2" id="KW-1185">Reference proteome</keyword>
<evidence type="ECO:0000313" key="1">
    <source>
        <dbReference type="EMBL" id="RDX68012.1"/>
    </source>
</evidence>
<accession>A0A371EPM8</accession>
<evidence type="ECO:0000313" key="2">
    <source>
        <dbReference type="Proteomes" id="UP000257109"/>
    </source>
</evidence>
<dbReference type="EMBL" id="QJKJ01012734">
    <property type="protein sequence ID" value="RDX68012.1"/>
    <property type="molecule type" value="Genomic_DNA"/>
</dbReference>
<dbReference type="OrthoDB" id="8048545at2759"/>
<reference evidence="1" key="1">
    <citation type="submission" date="2018-05" db="EMBL/GenBank/DDBJ databases">
        <title>Draft genome of Mucuna pruriens seed.</title>
        <authorList>
            <person name="Nnadi N.E."/>
            <person name="Vos R."/>
            <person name="Hasami M.H."/>
            <person name="Devisetty U.K."/>
            <person name="Aguiy J.C."/>
        </authorList>
    </citation>
    <scope>NUCLEOTIDE SEQUENCE [LARGE SCALE GENOMIC DNA]</scope>
    <source>
        <strain evidence="1">JCA_2017</strain>
    </source>
</reference>
<organism evidence="1 2">
    <name type="scientific">Mucuna pruriens</name>
    <name type="common">Velvet bean</name>
    <name type="synonym">Dolichos pruriens</name>
    <dbReference type="NCBI Taxonomy" id="157652"/>
    <lineage>
        <taxon>Eukaryota</taxon>
        <taxon>Viridiplantae</taxon>
        <taxon>Streptophyta</taxon>
        <taxon>Embryophyta</taxon>
        <taxon>Tracheophyta</taxon>
        <taxon>Spermatophyta</taxon>
        <taxon>Magnoliopsida</taxon>
        <taxon>eudicotyledons</taxon>
        <taxon>Gunneridae</taxon>
        <taxon>Pentapetalae</taxon>
        <taxon>rosids</taxon>
        <taxon>fabids</taxon>
        <taxon>Fabales</taxon>
        <taxon>Fabaceae</taxon>
        <taxon>Papilionoideae</taxon>
        <taxon>50 kb inversion clade</taxon>
        <taxon>NPAAA clade</taxon>
        <taxon>indigoferoid/millettioid clade</taxon>
        <taxon>Phaseoleae</taxon>
        <taxon>Mucuna</taxon>
    </lineage>
</organism>
<comment type="caution">
    <text evidence="1">The sequence shown here is derived from an EMBL/GenBank/DDBJ whole genome shotgun (WGS) entry which is preliminary data.</text>
</comment>
<name>A0A371EPM8_MUCPR</name>
<dbReference type="AlphaFoldDB" id="A0A371EPM8"/>
<sequence length="63" mass="7374">MQEELDQFHKNDVWKLVSPANDKSIIGTKWIFKKKKDQNGKVMRNKASQTRSHSHFAIIFNSS</sequence>
<protein>
    <submittedName>
        <fullName evidence="1">Mitochondrial protein</fullName>
    </submittedName>
</protein>
<proteinExistence type="predicted"/>
<dbReference type="Proteomes" id="UP000257109">
    <property type="component" value="Unassembled WGS sequence"/>
</dbReference>
<gene>
    <name evidence="1" type="ORF">CR513_53053</name>
</gene>